<dbReference type="SMART" id="SM00614">
    <property type="entry name" value="ZnF_BED"/>
    <property type="match status" value="1"/>
</dbReference>
<evidence type="ECO:0000313" key="8">
    <source>
        <dbReference type="RefSeq" id="XP_030622289.1"/>
    </source>
</evidence>
<evidence type="ECO:0000256" key="1">
    <source>
        <dbReference type="ARBA" id="ARBA00022723"/>
    </source>
</evidence>
<keyword evidence="1" id="KW-0479">Metal-binding</keyword>
<dbReference type="OrthoDB" id="1607513at2759"/>
<keyword evidence="3" id="KW-0862">Zinc</keyword>
<evidence type="ECO:0000256" key="2">
    <source>
        <dbReference type="ARBA" id="ARBA00022771"/>
    </source>
</evidence>
<dbReference type="Proteomes" id="UP000504632">
    <property type="component" value="Chromosome 2"/>
</dbReference>
<dbReference type="PROSITE" id="PS50808">
    <property type="entry name" value="ZF_BED"/>
    <property type="match status" value="1"/>
</dbReference>
<dbReference type="AlphaFoldDB" id="A0A6J2UQC8"/>
<feature type="compositionally biased region" description="Basic and acidic residues" evidence="5">
    <location>
        <begin position="261"/>
        <end position="330"/>
    </location>
</feature>
<organism evidence="7 8">
    <name type="scientific">Chanos chanos</name>
    <name type="common">Milkfish</name>
    <name type="synonym">Mugil chanos</name>
    <dbReference type="NCBI Taxonomy" id="29144"/>
    <lineage>
        <taxon>Eukaryota</taxon>
        <taxon>Metazoa</taxon>
        <taxon>Chordata</taxon>
        <taxon>Craniata</taxon>
        <taxon>Vertebrata</taxon>
        <taxon>Euteleostomi</taxon>
        <taxon>Actinopterygii</taxon>
        <taxon>Neopterygii</taxon>
        <taxon>Teleostei</taxon>
        <taxon>Ostariophysi</taxon>
        <taxon>Gonorynchiformes</taxon>
        <taxon>Chanidae</taxon>
        <taxon>Chanos</taxon>
    </lineage>
</organism>
<gene>
    <name evidence="8" type="primary">LOC115805753</name>
</gene>
<dbReference type="GO" id="GO:0008270">
    <property type="term" value="F:zinc ion binding"/>
    <property type="evidence" value="ECO:0007669"/>
    <property type="project" value="UniProtKB-KW"/>
</dbReference>
<feature type="compositionally biased region" description="Polar residues" evidence="5">
    <location>
        <begin position="167"/>
        <end position="187"/>
    </location>
</feature>
<proteinExistence type="predicted"/>
<evidence type="ECO:0000256" key="5">
    <source>
        <dbReference type="SAM" id="MobiDB-lite"/>
    </source>
</evidence>
<dbReference type="Pfam" id="PF02892">
    <property type="entry name" value="zf-BED"/>
    <property type="match status" value="1"/>
</dbReference>
<dbReference type="RefSeq" id="XP_030622289.1">
    <property type="nucleotide sequence ID" value="XM_030766429.1"/>
</dbReference>
<protein>
    <submittedName>
        <fullName evidence="8">SAFB-like transcription modulator</fullName>
    </submittedName>
</protein>
<reference evidence="8" key="1">
    <citation type="submission" date="2025-08" db="UniProtKB">
        <authorList>
            <consortium name="RefSeq"/>
        </authorList>
    </citation>
    <scope>IDENTIFICATION</scope>
</reference>
<dbReference type="InterPro" id="IPR003656">
    <property type="entry name" value="Znf_BED"/>
</dbReference>
<evidence type="ECO:0000256" key="3">
    <source>
        <dbReference type="ARBA" id="ARBA00022833"/>
    </source>
</evidence>
<keyword evidence="7" id="KW-1185">Reference proteome</keyword>
<sequence>MKSVLYFGHTTNMLRHLRTKHPSEFSDVGKKKTPPALVQPSQVDVIVDDEQGDTEPVESDTDVDRAIKGILQTAVGEESTVGESGDVPECDEQGVSGSSLVVVPSRKWSAVWEHYQKVEERRVLCLLCMEKIQHQSSTSNLIRHLQKKHPTQYAQLEDQSQRRISNKDTNAQPSPSTHTTSKIQQAGSPKHIPLNHALQVPLRHSSHTPAYIAKEYSESRLLERERELTEALRRVQQEEKQSLEQQRELLQQSRALETERRALQNQRHDQEDEAFRLKKEKEELEREREALQKEREKLQREREELQRERDKLDRQRRGLTEERNFQRPEVECEDDN</sequence>
<feature type="region of interest" description="Disordered" evidence="5">
    <location>
        <begin position="141"/>
        <end position="187"/>
    </location>
</feature>
<name>A0A6J2UQC8_CHACN</name>
<feature type="region of interest" description="Disordered" evidence="5">
    <location>
        <begin position="261"/>
        <end position="336"/>
    </location>
</feature>
<accession>A0A6J2UQC8</accession>
<dbReference type="GO" id="GO:0003677">
    <property type="term" value="F:DNA binding"/>
    <property type="evidence" value="ECO:0007669"/>
    <property type="project" value="InterPro"/>
</dbReference>
<evidence type="ECO:0000259" key="6">
    <source>
        <dbReference type="PROSITE" id="PS50808"/>
    </source>
</evidence>
<dbReference type="SUPFAM" id="SSF57667">
    <property type="entry name" value="beta-beta-alpha zinc fingers"/>
    <property type="match status" value="1"/>
</dbReference>
<keyword evidence="2 4" id="KW-0863">Zinc-finger</keyword>
<evidence type="ECO:0000313" key="7">
    <source>
        <dbReference type="Proteomes" id="UP000504632"/>
    </source>
</evidence>
<dbReference type="FunCoup" id="A0A6J2UQC8">
    <property type="interactions" value="2"/>
</dbReference>
<dbReference type="InParanoid" id="A0A6J2UQC8"/>
<dbReference type="InterPro" id="IPR036236">
    <property type="entry name" value="Znf_C2H2_sf"/>
</dbReference>
<dbReference type="GeneID" id="115805753"/>
<evidence type="ECO:0000256" key="4">
    <source>
        <dbReference type="PROSITE-ProRule" id="PRU00027"/>
    </source>
</evidence>
<feature type="domain" description="BED-type" evidence="6">
    <location>
        <begin position="106"/>
        <end position="156"/>
    </location>
</feature>